<name>I7LSW5_TETTS</name>
<dbReference type="InterPro" id="IPR018490">
    <property type="entry name" value="cNMP-bd_dom_sf"/>
</dbReference>
<dbReference type="Gene3D" id="2.60.120.10">
    <property type="entry name" value="Jelly Rolls"/>
    <property type="match status" value="3"/>
</dbReference>
<dbReference type="InParanoid" id="I7LSW5"/>
<dbReference type="InterPro" id="IPR000595">
    <property type="entry name" value="cNMP-bd_dom"/>
</dbReference>
<feature type="compositionally biased region" description="Basic and acidic residues" evidence="2">
    <location>
        <begin position="161"/>
        <end position="170"/>
    </location>
</feature>
<feature type="coiled-coil region" evidence="1">
    <location>
        <begin position="594"/>
        <end position="621"/>
    </location>
</feature>
<gene>
    <name evidence="4" type="ORF">TTHERM_00825420</name>
</gene>
<dbReference type="PANTHER" id="PTHR23011:SF28">
    <property type="entry name" value="CYCLIC NUCLEOTIDE-BINDING DOMAIN CONTAINING PROTEIN"/>
    <property type="match status" value="1"/>
</dbReference>
<evidence type="ECO:0000313" key="5">
    <source>
        <dbReference type="Proteomes" id="UP000009168"/>
    </source>
</evidence>
<feature type="domain" description="Cyclic nucleotide-binding" evidence="3">
    <location>
        <begin position="298"/>
        <end position="445"/>
    </location>
</feature>
<accession>I7LSW5</accession>
<evidence type="ECO:0000259" key="3">
    <source>
        <dbReference type="PROSITE" id="PS50042"/>
    </source>
</evidence>
<dbReference type="Proteomes" id="UP000009168">
    <property type="component" value="Unassembled WGS sequence"/>
</dbReference>
<dbReference type="EMBL" id="GG662507">
    <property type="protein sequence ID" value="EAR83747.2"/>
    <property type="molecule type" value="Genomic_DNA"/>
</dbReference>
<feature type="compositionally biased region" description="Polar residues" evidence="2">
    <location>
        <begin position="687"/>
        <end position="705"/>
    </location>
</feature>
<proteinExistence type="predicted"/>
<feature type="compositionally biased region" description="Polar residues" evidence="2">
    <location>
        <begin position="664"/>
        <end position="680"/>
    </location>
</feature>
<feature type="domain" description="Cyclic nucleotide-binding" evidence="3">
    <location>
        <begin position="208"/>
        <end position="279"/>
    </location>
</feature>
<dbReference type="RefSeq" id="XP_001031410.2">
    <property type="nucleotide sequence ID" value="XM_001031410.2"/>
</dbReference>
<dbReference type="PROSITE" id="PS50042">
    <property type="entry name" value="CNMP_BINDING_3"/>
    <property type="match status" value="2"/>
</dbReference>
<dbReference type="InterPro" id="IPR014710">
    <property type="entry name" value="RmlC-like_jellyroll"/>
</dbReference>
<dbReference type="CDD" id="cd00038">
    <property type="entry name" value="CAP_ED"/>
    <property type="match status" value="2"/>
</dbReference>
<organism evidence="4 5">
    <name type="scientific">Tetrahymena thermophila (strain SB210)</name>
    <dbReference type="NCBI Taxonomy" id="312017"/>
    <lineage>
        <taxon>Eukaryota</taxon>
        <taxon>Sar</taxon>
        <taxon>Alveolata</taxon>
        <taxon>Ciliophora</taxon>
        <taxon>Intramacronucleata</taxon>
        <taxon>Oligohymenophorea</taxon>
        <taxon>Hymenostomatida</taxon>
        <taxon>Tetrahymenina</taxon>
        <taxon>Tetrahymenidae</taxon>
        <taxon>Tetrahymena</taxon>
    </lineage>
</organism>
<keyword evidence="5" id="KW-1185">Reference proteome</keyword>
<feature type="region of interest" description="Disordered" evidence="2">
    <location>
        <begin position="108"/>
        <end position="178"/>
    </location>
</feature>
<sequence length="872" mass="102549">MQQDYLQQQIDVLNKDPALRLPKDVNILMKGTKDITFFKNYINNGEKRVHILCCTYMKHQANNIGEEVVKIGEINDKLFILLKGEAGLMVLQPKITKQQQDEFETVLKDQENKEGDNKRLDQNKEAQGNEEVEQRSKQITMNEIQEKRARNTSQVANEEAQNQKKEKNNLESRNSITTQENNLKFRSLEGKKQQLNVQDANKLNSLQVTKSQIQITSDQNNIVFQEPVMELVQVKLLEKGDIFGEVSLVQNRPSIFSVCCLTECQFAILEKKEFDFILGQLEEQRIYREMRFLGGLDYFMHWSANQIKYLYVASKTVSFQRNQFVFQEDDPADYIYIVKSGMFEKVKNLNFEMEKDICFLDLQGASEQLIEKINLKYRLFYMQNDKRKLRLSTIEEKELFGEEDILNKQNKRSFSVICVSQQGDVVMIKKRDFYQKVLDSDQTKRMVKYRNKQKKIVMEENTKKYNSLIQEYKQYLMDNCQQNLKQVNLQEYLQTSNQEIKQSGISELLPLNLNTNLIHRYKTGQESQSLVQQYLNNTRYQRINLKRRIYEKVNSVTNVNEQSNLLMEYVNNYQYAEPYGVVQIEFNRQKPQPRKEFQDRIKELQGKQEKLRVVLRKLQRNESLNFIEQNKSKTRSISSSSSINSKIIHTPISEIRKQNSTLHLNPNQDQFSKNKQNQIASKEIQKSSKLQRSLSYNDSKVNQKQQRMSEEINIFKPQSYQCKIRNYSSIIQSNNFESDEDISPKKTLASERDSIRSSDIDKSLRNTISNLKKQDSKDSLANQNEVPSDFKQCLHNIIKVSNNYEKIATHMKGFPIRIKTSHNQRDQVYYKKLNSSISNSYKIQNNFKLDKNNVPLIKDFNKINSCLGIQDN</sequence>
<dbReference type="SUPFAM" id="SSF51206">
    <property type="entry name" value="cAMP-binding domain-like"/>
    <property type="match status" value="2"/>
</dbReference>
<protein>
    <submittedName>
        <fullName evidence="4">Cyclic nucleotide-binding domain protein</fullName>
    </submittedName>
</protein>
<dbReference type="KEGG" id="tet:TTHERM_00825420"/>
<dbReference type="AlphaFoldDB" id="I7LSW5"/>
<dbReference type="PANTHER" id="PTHR23011">
    <property type="entry name" value="CYCLIC NUCLEOTIDE-BINDING DOMAIN CONTAINING PROTEIN"/>
    <property type="match status" value="1"/>
</dbReference>
<feature type="region of interest" description="Disordered" evidence="2">
    <location>
        <begin position="664"/>
        <end position="705"/>
    </location>
</feature>
<reference evidence="5" key="1">
    <citation type="journal article" date="2006" name="PLoS Biol.">
        <title>Macronuclear genome sequence of the ciliate Tetrahymena thermophila, a model eukaryote.</title>
        <authorList>
            <person name="Eisen J.A."/>
            <person name="Coyne R.S."/>
            <person name="Wu M."/>
            <person name="Wu D."/>
            <person name="Thiagarajan M."/>
            <person name="Wortman J.R."/>
            <person name="Badger J.H."/>
            <person name="Ren Q."/>
            <person name="Amedeo P."/>
            <person name="Jones K.M."/>
            <person name="Tallon L.J."/>
            <person name="Delcher A.L."/>
            <person name="Salzberg S.L."/>
            <person name="Silva J.C."/>
            <person name="Haas B.J."/>
            <person name="Majoros W.H."/>
            <person name="Farzad M."/>
            <person name="Carlton J.M."/>
            <person name="Smith R.K. Jr."/>
            <person name="Garg J."/>
            <person name="Pearlman R.E."/>
            <person name="Karrer K.M."/>
            <person name="Sun L."/>
            <person name="Manning G."/>
            <person name="Elde N.C."/>
            <person name="Turkewitz A.P."/>
            <person name="Asai D.J."/>
            <person name="Wilkes D.E."/>
            <person name="Wang Y."/>
            <person name="Cai H."/>
            <person name="Collins K."/>
            <person name="Stewart B.A."/>
            <person name="Lee S.R."/>
            <person name="Wilamowska K."/>
            <person name="Weinberg Z."/>
            <person name="Ruzzo W.L."/>
            <person name="Wloga D."/>
            <person name="Gaertig J."/>
            <person name="Frankel J."/>
            <person name="Tsao C.-C."/>
            <person name="Gorovsky M.A."/>
            <person name="Keeling P.J."/>
            <person name="Waller R.F."/>
            <person name="Patron N.J."/>
            <person name="Cherry J.M."/>
            <person name="Stover N.A."/>
            <person name="Krieger C.J."/>
            <person name="del Toro C."/>
            <person name="Ryder H.F."/>
            <person name="Williamson S.C."/>
            <person name="Barbeau R.A."/>
            <person name="Hamilton E.P."/>
            <person name="Orias E."/>
        </authorList>
    </citation>
    <scope>NUCLEOTIDE SEQUENCE [LARGE SCALE GENOMIC DNA]</scope>
    <source>
        <strain evidence="5">SB210</strain>
    </source>
</reference>
<feature type="compositionally biased region" description="Basic and acidic residues" evidence="2">
    <location>
        <begin position="108"/>
        <end position="124"/>
    </location>
</feature>
<evidence type="ECO:0000256" key="2">
    <source>
        <dbReference type="SAM" id="MobiDB-lite"/>
    </source>
</evidence>
<feature type="compositionally biased region" description="Polar residues" evidence="2">
    <location>
        <begin position="151"/>
        <end position="160"/>
    </location>
</feature>
<keyword evidence="1" id="KW-0175">Coiled coil</keyword>
<dbReference type="GeneID" id="7836992"/>
<evidence type="ECO:0000256" key="1">
    <source>
        <dbReference type="SAM" id="Coils"/>
    </source>
</evidence>
<evidence type="ECO:0000313" key="4">
    <source>
        <dbReference type="EMBL" id="EAR83747.2"/>
    </source>
</evidence>
<dbReference type="OrthoDB" id="166212at2759"/>